<dbReference type="Pfam" id="PF00535">
    <property type="entry name" value="Glycos_transf_2"/>
    <property type="match status" value="1"/>
</dbReference>
<accession>A0A382WJT3</accession>
<organism evidence="2">
    <name type="scientific">marine metagenome</name>
    <dbReference type="NCBI Taxonomy" id="408172"/>
    <lineage>
        <taxon>unclassified sequences</taxon>
        <taxon>metagenomes</taxon>
        <taxon>ecological metagenomes</taxon>
    </lineage>
</organism>
<sequence length="43" mass="4462">VVDNGSTDGSQGFLRKQYPGVSVLELGYNAGFSVAMNRGVEAA</sequence>
<reference evidence="2" key="1">
    <citation type="submission" date="2018-05" db="EMBL/GenBank/DDBJ databases">
        <authorList>
            <person name="Lanie J.A."/>
            <person name="Ng W.-L."/>
            <person name="Kazmierczak K.M."/>
            <person name="Andrzejewski T.M."/>
            <person name="Davidsen T.M."/>
            <person name="Wayne K.J."/>
            <person name="Tettelin H."/>
            <person name="Glass J.I."/>
            <person name="Rusch D."/>
            <person name="Podicherti R."/>
            <person name="Tsui H.-C.T."/>
            <person name="Winkler M.E."/>
        </authorList>
    </citation>
    <scope>NUCLEOTIDE SEQUENCE</scope>
</reference>
<dbReference type="InterPro" id="IPR001173">
    <property type="entry name" value="Glyco_trans_2-like"/>
</dbReference>
<gene>
    <name evidence="2" type="ORF">METZ01_LOCUS411744</name>
</gene>
<dbReference type="Gene3D" id="3.90.550.10">
    <property type="entry name" value="Spore Coat Polysaccharide Biosynthesis Protein SpsA, Chain A"/>
    <property type="match status" value="1"/>
</dbReference>
<dbReference type="AlphaFoldDB" id="A0A382WJT3"/>
<feature type="domain" description="Glycosyltransferase 2-like" evidence="1">
    <location>
        <begin position="1"/>
        <end position="43"/>
    </location>
</feature>
<protein>
    <recommendedName>
        <fullName evidence="1">Glycosyltransferase 2-like domain-containing protein</fullName>
    </recommendedName>
</protein>
<dbReference type="SUPFAM" id="SSF53448">
    <property type="entry name" value="Nucleotide-diphospho-sugar transferases"/>
    <property type="match status" value="1"/>
</dbReference>
<evidence type="ECO:0000259" key="1">
    <source>
        <dbReference type="Pfam" id="PF00535"/>
    </source>
</evidence>
<feature type="non-terminal residue" evidence="2">
    <location>
        <position position="1"/>
    </location>
</feature>
<evidence type="ECO:0000313" key="2">
    <source>
        <dbReference type="EMBL" id="SVD58890.1"/>
    </source>
</evidence>
<dbReference type="InterPro" id="IPR029044">
    <property type="entry name" value="Nucleotide-diphossugar_trans"/>
</dbReference>
<proteinExistence type="predicted"/>
<feature type="non-terminal residue" evidence="2">
    <location>
        <position position="43"/>
    </location>
</feature>
<dbReference type="EMBL" id="UINC01160313">
    <property type="protein sequence ID" value="SVD58890.1"/>
    <property type="molecule type" value="Genomic_DNA"/>
</dbReference>
<name>A0A382WJT3_9ZZZZ</name>